<dbReference type="PANTHER" id="PTHR43773">
    <property type="entry name" value="MAGNESIUM TRANSPORTER MGTE"/>
    <property type="match status" value="1"/>
</dbReference>
<feature type="domain" description="Magnesium transporter MgtE intracellular" evidence="1">
    <location>
        <begin position="27"/>
        <end position="132"/>
    </location>
</feature>
<dbReference type="SMART" id="SM00924">
    <property type="entry name" value="MgtE_N"/>
    <property type="match status" value="1"/>
</dbReference>
<reference evidence="2" key="1">
    <citation type="journal article" date="2010" name="ISME J.">
        <title>Metagenome of the Mediterranean deep chlorophyll maximum studied by direct and fosmid library 454 pyrosequencing.</title>
        <authorList>
            <person name="Ghai R."/>
            <person name="Martin-Cuadrado A.B."/>
            <person name="Molto A.G."/>
            <person name="Heredia I.G."/>
            <person name="Cabrera R."/>
            <person name="Martin J."/>
            <person name="Verdu M."/>
            <person name="Deschamps P."/>
            <person name="Moreira D."/>
            <person name="Lopez-Garcia P."/>
            <person name="Mira A."/>
            <person name="Rodriguez-Valera F."/>
        </authorList>
    </citation>
    <scope>NUCLEOTIDE SEQUENCE</scope>
</reference>
<proteinExistence type="predicted"/>
<dbReference type="InterPro" id="IPR006669">
    <property type="entry name" value="MgtE_transporter"/>
</dbReference>
<sequence>MSEQSQDIERLFEPGREDTLDAYLRLLHAVDIAELFDHVDVRYWKRITSCLDAEKLAETLSQLDDGVQEKLGSLLKIERLAAAVEELETDDAADLLGELSPERASAVLAQLDEDDRGDIETLLSFPKTPPAVSCRPSFVWWRKASGFARHRGGKACPRRD</sequence>
<dbReference type="Gene3D" id="1.25.60.10">
    <property type="entry name" value="MgtE N-terminal domain-like"/>
    <property type="match status" value="1"/>
</dbReference>
<organism evidence="2">
    <name type="scientific">uncultured marine bacterium MedDCM-OCT-S11-C310</name>
    <dbReference type="NCBI Taxonomy" id="743080"/>
    <lineage>
        <taxon>Bacteria</taxon>
        <taxon>environmental samples</taxon>
    </lineage>
</organism>
<dbReference type="GO" id="GO:0016020">
    <property type="term" value="C:membrane"/>
    <property type="evidence" value="ECO:0007669"/>
    <property type="project" value="InterPro"/>
</dbReference>
<dbReference type="InterPro" id="IPR038076">
    <property type="entry name" value="MgtE_N_sf"/>
</dbReference>
<dbReference type="PANTHER" id="PTHR43773:SF1">
    <property type="entry name" value="MAGNESIUM TRANSPORTER MGTE"/>
    <property type="match status" value="1"/>
</dbReference>
<dbReference type="AlphaFoldDB" id="D6PE45"/>
<dbReference type="GO" id="GO:0015095">
    <property type="term" value="F:magnesium ion transmembrane transporter activity"/>
    <property type="evidence" value="ECO:0007669"/>
    <property type="project" value="InterPro"/>
</dbReference>
<protein>
    <recommendedName>
        <fullName evidence="1">Magnesium transporter MgtE intracellular domain-containing protein</fullName>
    </recommendedName>
</protein>
<dbReference type="InterPro" id="IPR006668">
    <property type="entry name" value="Mg_transptr_MgtE_intracell_dom"/>
</dbReference>
<dbReference type="EMBL" id="GU943009">
    <property type="protein sequence ID" value="ADD93996.1"/>
    <property type="molecule type" value="Genomic_DNA"/>
</dbReference>
<dbReference type="Pfam" id="PF03448">
    <property type="entry name" value="MgtE_N"/>
    <property type="match status" value="1"/>
</dbReference>
<name>D6PE45_9BACT</name>
<accession>D6PE45</accession>
<evidence type="ECO:0000259" key="1">
    <source>
        <dbReference type="SMART" id="SM00924"/>
    </source>
</evidence>
<evidence type="ECO:0000313" key="2">
    <source>
        <dbReference type="EMBL" id="ADD93996.1"/>
    </source>
</evidence>
<dbReference type="SUPFAM" id="SSF158791">
    <property type="entry name" value="MgtE N-terminal domain-like"/>
    <property type="match status" value="1"/>
</dbReference>